<dbReference type="InterPro" id="IPR005467">
    <property type="entry name" value="His_kinase_dom"/>
</dbReference>
<keyword evidence="1" id="KW-0808">Transferase</keyword>
<dbReference type="PANTHER" id="PTHR24421:SF60">
    <property type="entry name" value="SENSOR HISTIDINE KINASE COMP"/>
    <property type="match status" value="1"/>
</dbReference>
<keyword evidence="4" id="KW-0812">Transmembrane</keyword>
<dbReference type="InterPro" id="IPR050482">
    <property type="entry name" value="Sensor_HK_TwoCompSys"/>
</dbReference>
<dbReference type="PROSITE" id="PS50109">
    <property type="entry name" value="HIS_KIN"/>
    <property type="match status" value="1"/>
</dbReference>
<feature type="transmembrane region" description="Helical" evidence="4">
    <location>
        <begin position="263"/>
        <end position="286"/>
    </location>
</feature>
<dbReference type="SMART" id="SM00387">
    <property type="entry name" value="HATPase_c"/>
    <property type="match status" value="1"/>
</dbReference>
<dbReference type="CDD" id="cd16917">
    <property type="entry name" value="HATPase_UhpB-NarQ-NarX-like"/>
    <property type="match status" value="1"/>
</dbReference>
<organism evidence="6 7">
    <name type="scientific">Mediterraneibacter gnavus</name>
    <name type="common">Ruminococcus gnavus</name>
    <dbReference type="NCBI Taxonomy" id="33038"/>
    <lineage>
        <taxon>Bacteria</taxon>
        <taxon>Bacillati</taxon>
        <taxon>Bacillota</taxon>
        <taxon>Clostridia</taxon>
        <taxon>Lachnospirales</taxon>
        <taxon>Lachnospiraceae</taxon>
        <taxon>Mediterraneibacter</taxon>
    </lineage>
</organism>
<reference evidence="6 7" key="1">
    <citation type="journal article" date="2017" name="Genome Med.">
        <title>A novel Ruminococcus gnavus clade enriched in inflammatory bowel disease patients.</title>
        <authorList>
            <person name="Hall A.B."/>
            <person name="Yassour M."/>
            <person name="Sauk J."/>
            <person name="Garner A."/>
            <person name="Jiang X."/>
            <person name="Arthur T."/>
            <person name="Lagoudas G.K."/>
            <person name="Vatanen T."/>
            <person name="Fornelos N."/>
            <person name="Wilson R."/>
            <person name="Bertha M."/>
            <person name="Cohen M."/>
            <person name="Garber J."/>
            <person name="Khalili H."/>
            <person name="Gevers D."/>
            <person name="Ananthakrishnan A.N."/>
            <person name="Kugathasan S."/>
            <person name="Lander E.S."/>
            <person name="Blainey P."/>
            <person name="Vlamakis H."/>
            <person name="Xavier R.J."/>
            <person name="Huttenhower C."/>
        </authorList>
    </citation>
    <scope>NUCLEOTIDE SEQUENCE [LARGE SCALE GENOMIC DNA]</scope>
    <source>
        <strain evidence="6 7">RJX1125</strain>
    </source>
</reference>
<feature type="transmembrane region" description="Helical" evidence="4">
    <location>
        <begin position="124"/>
        <end position="142"/>
    </location>
</feature>
<evidence type="ECO:0000256" key="4">
    <source>
        <dbReference type="SAM" id="Phobius"/>
    </source>
</evidence>
<feature type="domain" description="Histidine kinase" evidence="5">
    <location>
        <begin position="327"/>
        <end position="513"/>
    </location>
</feature>
<dbReference type="Gene3D" id="3.30.565.10">
    <property type="entry name" value="Histidine kinase-like ATPase, C-terminal domain"/>
    <property type="match status" value="1"/>
</dbReference>
<dbReference type="InterPro" id="IPR036890">
    <property type="entry name" value="HATPase_C_sf"/>
</dbReference>
<keyword evidence="4" id="KW-1133">Transmembrane helix</keyword>
<accession>A0A2N5PLJ3</accession>
<dbReference type="Proteomes" id="UP000235093">
    <property type="component" value="Unassembled WGS sequence"/>
</dbReference>
<name>A0A2N5PLJ3_MEDGN</name>
<evidence type="ECO:0000256" key="3">
    <source>
        <dbReference type="ARBA" id="ARBA00023012"/>
    </source>
</evidence>
<keyword evidence="3" id="KW-0902">Two-component regulatory system</keyword>
<evidence type="ECO:0000259" key="5">
    <source>
        <dbReference type="PROSITE" id="PS50109"/>
    </source>
</evidence>
<feature type="transmembrane region" description="Helical" evidence="4">
    <location>
        <begin position="148"/>
        <end position="168"/>
    </location>
</feature>
<keyword evidence="2" id="KW-0418">Kinase</keyword>
<comment type="caution">
    <text evidence="6">The sequence shown here is derived from an EMBL/GenBank/DDBJ whole genome shotgun (WGS) entry which is preliminary data.</text>
</comment>
<dbReference type="AlphaFoldDB" id="A0A2N5PLJ3"/>
<feature type="transmembrane region" description="Helical" evidence="4">
    <location>
        <begin position="239"/>
        <end position="257"/>
    </location>
</feature>
<feature type="transmembrane region" description="Helical" evidence="4">
    <location>
        <begin position="184"/>
        <end position="202"/>
    </location>
</feature>
<dbReference type="GO" id="GO:0000160">
    <property type="term" value="P:phosphorelay signal transduction system"/>
    <property type="evidence" value="ECO:0007669"/>
    <property type="project" value="UniProtKB-KW"/>
</dbReference>
<evidence type="ECO:0000313" key="6">
    <source>
        <dbReference type="EMBL" id="PLT76004.1"/>
    </source>
</evidence>
<sequence>MKSPYFSRQIFCMLNQFAVIIYLGFMVRKNYHIENNYLIHFLSLSLLFFDAAYISYKNIKNNKLLNHFFLLLLLLGWQFLLNIFDIQPISKVASMLLLPVCFYQSAYFIQAFLFQSSAYRGQKILFFFLKFFCVMAVISFSFSERAFFVAYQLQFLISISAIIVVGIMQRKRIVFVLKSEWKRLLFPLAFVVIPFIIYIFIFHREAKYMASMGSYIPVMLTFSCIHSIVFQYRPQQTQFLTLSGGYIVVLVLIGLLGMGGTAYLFQISFVAILMSIHIVVLLALIYNALLYMQISRHPIDYNNPTDRQQFYAYSLEQIKREENLRKEFSNYLHDDILQVLLSTKNMICKADQPEVRQLLLDTLSELNNSIRFHMQTYHPNLIRYLTLKENIQNLLDTMEENHSTQIRLDCDNDIFLVEPYNILVYRMIKELVTNALKHSSATIINVLLLQEKGRITLKVIDNGIGFKPFTYRTGSHQGLVSIGEQISLLNGTINIYPAIGGGTTVAISMPMNGGDSYESFVGR</sequence>
<gene>
    <name evidence="6" type="ORF">CDL23_06710</name>
</gene>
<feature type="transmembrane region" description="Helical" evidence="4">
    <location>
        <begin position="12"/>
        <end position="31"/>
    </location>
</feature>
<evidence type="ECO:0000256" key="1">
    <source>
        <dbReference type="ARBA" id="ARBA00022679"/>
    </source>
</evidence>
<evidence type="ECO:0000256" key="2">
    <source>
        <dbReference type="ARBA" id="ARBA00022777"/>
    </source>
</evidence>
<dbReference type="EMBL" id="NIHT01000008">
    <property type="protein sequence ID" value="PLT76004.1"/>
    <property type="molecule type" value="Genomic_DNA"/>
</dbReference>
<feature type="transmembrane region" description="Helical" evidence="4">
    <location>
        <begin position="37"/>
        <end position="56"/>
    </location>
</feature>
<dbReference type="RefSeq" id="WP_101883898.1">
    <property type="nucleotide sequence ID" value="NZ_JAQMLH010000050.1"/>
</dbReference>
<feature type="transmembrane region" description="Helical" evidence="4">
    <location>
        <begin position="92"/>
        <end position="112"/>
    </location>
</feature>
<dbReference type="InterPro" id="IPR003594">
    <property type="entry name" value="HATPase_dom"/>
</dbReference>
<feature type="transmembrane region" description="Helical" evidence="4">
    <location>
        <begin position="68"/>
        <end position="86"/>
    </location>
</feature>
<protein>
    <recommendedName>
        <fullName evidence="5">Histidine kinase domain-containing protein</fullName>
    </recommendedName>
</protein>
<proteinExistence type="predicted"/>
<dbReference type="GO" id="GO:0016301">
    <property type="term" value="F:kinase activity"/>
    <property type="evidence" value="ECO:0007669"/>
    <property type="project" value="UniProtKB-KW"/>
</dbReference>
<dbReference type="PANTHER" id="PTHR24421">
    <property type="entry name" value="NITRATE/NITRITE SENSOR PROTEIN NARX-RELATED"/>
    <property type="match status" value="1"/>
</dbReference>
<dbReference type="SUPFAM" id="SSF55874">
    <property type="entry name" value="ATPase domain of HSP90 chaperone/DNA topoisomerase II/histidine kinase"/>
    <property type="match status" value="1"/>
</dbReference>
<evidence type="ECO:0000313" key="7">
    <source>
        <dbReference type="Proteomes" id="UP000235093"/>
    </source>
</evidence>
<feature type="transmembrane region" description="Helical" evidence="4">
    <location>
        <begin position="214"/>
        <end position="232"/>
    </location>
</feature>
<dbReference type="Pfam" id="PF02518">
    <property type="entry name" value="HATPase_c"/>
    <property type="match status" value="1"/>
</dbReference>
<keyword evidence="4" id="KW-0472">Membrane</keyword>